<dbReference type="InterPro" id="IPR035595">
    <property type="entry name" value="UDP_glycos_trans_CS"/>
</dbReference>
<evidence type="ECO:0000256" key="2">
    <source>
        <dbReference type="ARBA" id="ARBA00022676"/>
    </source>
</evidence>
<dbReference type="GO" id="GO:0015020">
    <property type="term" value="F:glucuronosyltransferase activity"/>
    <property type="evidence" value="ECO:0007669"/>
    <property type="project" value="UniProtKB-EC"/>
</dbReference>
<dbReference type="PANTHER" id="PTHR48043">
    <property type="entry name" value="EG:EG0003.4 PROTEIN-RELATED"/>
    <property type="match status" value="1"/>
</dbReference>
<name>A0A811L666_9BILA</name>
<dbReference type="Pfam" id="PF00201">
    <property type="entry name" value="UDPGT"/>
    <property type="match status" value="2"/>
</dbReference>
<sequence>MTFQTLLEVYYDEKPGLYNHFQAGIKVNFWKYDFDWPRRHDANLKNYQQSSSILNHILTPYYLLLSFIASQRYNRLADACENLIKTSIVADIERQNYDVFFNEQLTLCGFGIGHFAEIKINVWVSSCPLNSAMSSILGLPSAASWLPATFDNLNTNDIMSFTDRYYNMLSGFITIRGFQQLVEAESEVFRKLLKAFSMFEEYFFIVRLGSDSEIVPTNPNYNNIYFVEWVVQHKLLCNKNVKLFITHGGYNSILEAVDCAVPLVVIPLFGDQMFNGKLVEKQGFGKVISQNAIFANPMIIKDVIHEVLDNEKSW</sequence>
<evidence type="ECO:0000313" key="8">
    <source>
        <dbReference type="Proteomes" id="UP000614601"/>
    </source>
</evidence>
<dbReference type="AlphaFoldDB" id="A0A811L666"/>
<evidence type="ECO:0000256" key="4">
    <source>
        <dbReference type="ARBA" id="ARBA00047475"/>
    </source>
</evidence>
<evidence type="ECO:0000256" key="6">
    <source>
        <dbReference type="RuleBase" id="RU362059"/>
    </source>
</evidence>
<dbReference type="PROSITE" id="PS00375">
    <property type="entry name" value="UDPGT"/>
    <property type="match status" value="1"/>
</dbReference>
<dbReference type="Proteomes" id="UP000783686">
    <property type="component" value="Unassembled WGS sequence"/>
</dbReference>
<dbReference type="CDD" id="cd03784">
    <property type="entry name" value="GT1_Gtf-like"/>
    <property type="match status" value="1"/>
</dbReference>
<dbReference type="OrthoDB" id="416356at2759"/>
<dbReference type="PANTHER" id="PTHR48043:SF145">
    <property type="entry name" value="FI06409P-RELATED"/>
    <property type="match status" value="1"/>
</dbReference>
<dbReference type="EMBL" id="CAJFDH010000005">
    <property type="protein sequence ID" value="CAD5223209.1"/>
    <property type="molecule type" value="Genomic_DNA"/>
</dbReference>
<evidence type="ECO:0000256" key="5">
    <source>
        <dbReference type="RuleBase" id="RU003718"/>
    </source>
</evidence>
<keyword evidence="3 5" id="KW-0808">Transferase</keyword>
<reference evidence="7" key="1">
    <citation type="submission" date="2020-09" db="EMBL/GenBank/DDBJ databases">
        <authorList>
            <person name="Kikuchi T."/>
        </authorList>
    </citation>
    <scope>NUCLEOTIDE SEQUENCE</scope>
    <source>
        <strain evidence="7">SH1</strain>
    </source>
</reference>
<evidence type="ECO:0000313" key="7">
    <source>
        <dbReference type="EMBL" id="CAD5223209.1"/>
    </source>
</evidence>
<dbReference type="Proteomes" id="UP000614601">
    <property type="component" value="Unassembled WGS sequence"/>
</dbReference>
<organism evidence="7 8">
    <name type="scientific">Bursaphelenchus okinawaensis</name>
    <dbReference type="NCBI Taxonomy" id="465554"/>
    <lineage>
        <taxon>Eukaryota</taxon>
        <taxon>Metazoa</taxon>
        <taxon>Ecdysozoa</taxon>
        <taxon>Nematoda</taxon>
        <taxon>Chromadorea</taxon>
        <taxon>Rhabditida</taxon>
        <taxon>Tylenchina</taxon>
        <taxon>Tylenchomorpha</taxon>
        <taxon>Aphelenchoidea</taxon>
        <taxon>Aphelenchoididae</taxon>
        <taxon>Bursaphelenchus</taxon>
    </lineage>
</organism>
<keyword evidence="8" id="KW-1185">Reference proteome</keyword>
<evidence type="ECO:0000256" key="1">
    <source>
        <dbReference type="ARBA" id="ARBA00009995"/>
    </source>
</evidence>
<gene>
    <name evidence="7" type="ORF">BOKJ2_LOCUS10029</name>
</gene>
<dbReference type="GO" id="GO:0016020">
    <property type="term" value="C:membrane"/>
    <property type="evidence" value="ECO:0007669"/>
    <property type="project" value="UniProtKB-SubCell"/>
</dbReference>
<dbReference type="EMBL" id="CAJFCW020000005">
    <property type="protein sequence ID" value="CAG9117361.1"/>
    <property type="molecule type" value="Genomic_DNA"/>
</dbReference>
<proteinExistence type="inferred from homology"/>
<dbReference type="SUPFAM" id="SSF53756">
    <property type="entry name" value="UDP-Glycosyltransferase/glycogen phosphorylase"/>
    <property type="match status" value="1"/>
</dbReference>
<accession>A0A811L666</accession>
<comment type="caution">
    <text evidence="7">The sequence shown here is derived from an EMBL/GenBank/DDBJ whole genome shotgun (WGS) entry which is preliminary data.</text>
</comment>
<dbReference type="InterPro" id="IPR050271">
    <property type="entry name" value="UDP-glycosyltransferase"/>
</dbReference>
<dbReference type="InterPro" id="IPR002213">
    <property type="entry name" value="UDP_glucos_trans"/>
</dbReference>
<comment type="catalytic activity">
    <reaction evidence="4 6">
        <text>glucuronate acceptor + UDP-alpha-D-glucuronate = acceptor beta-D-glucuronoside + UDP + H(+)</text>
        <dbReference type="Rhea" id="RHEA:21032"/>
        <dbReference type="ChEBI" id="CHEBI:15378"/>
        <dbReference type="ChEBI" id="CHEBI:58052"/>
        <dbReference type="ChEBI" id="CHEBI:58223"/>
        <dbReference type="ChEBI" id="CHEBI:132367"/>
        <dbReference type="ChEBI" id="CHEBI:132368"/>
        <dbReference type="EC" id="2.4.1.17"/>
    </reaction>
</comment>
<comment type="subcellular location">
    <subcellularLocation>
        <location evidence="6">Membrane</location>
        <topology evidence="6">Single-pass membrane protein</topology>
    </subcellularLocation>
</comment>
<evidence type="ECO:0000256" key="3">
    <source>
        <dbReference type="ARBA" id="ARBA00022679"/>
    </source>
</evidence>
<dbReference type="Gene3D" id="3.40.50.2000">
    <property type="entry name" value="Glycogen Phosphorylase B"/>
    <property type="match status" value="1"/>
</dbReference>
<keyword evidence="2 5" id="KW-0328">Glycosyltransferase</keyword>
<dbReference type="EC" id="2.4.1.17" evidence="6"/>
<protein>
    <recommendedName>
        <fullName evidence="6">UDP-glucuronosyltransferase</fullName>
        <ecNumber evidence="6">2.4.1.17</ecNumber>
    </recommendedName>
</protein>
<comment type="similarity">
    <text evidence="1 5">Belongs to the UDP-glycosyltransferase family.</text>
</comment>